<dbReference type="AlphaFoldDB" id="A0A164NP47"/>
<dbReference type="EMBL" id="KV419443">
    <property type="protein sequence ID" value="KZS87895.1"/>
    <property type="molecule type" value="Genomic_DNA"/>
</dbReference>
<evidence type="ECO:0000313" key="3">
    <source>
        <dbReference type="EMBL" id="KZS87895.1"/>
    </source>
</evidence>
<evidence type="ECO:0000313" key="4">
    <source>
        <dbReference type="Proteomes" id="UP000076722"/>
    </source>
</evidence>
<sequence length="243" mass="26260">MFPSLSPWSLEIVVGEPILLIPDGDLCITNACIKDMVSESFTTLYIGIDTPEPLQTTHSAADATTQLVPLCWLRPGGQMSALLNIVLSQDDQVHFLVKTNSEEQLTNTISLFGYYFDTATNPAYPIALTPVPGQFSKKKQRSGSRGRRLSSPSSSRSPKRRNIDAQLPEGSKTAAITAASVVRGSSASTCSQQVLSHTKDVGITNSIRREIVDVESESTTDDTTDASESAYEVDERMLASGDD</sequence>
<accession>A0A164NP47</accession>
<dbReference type="Proteomes" id="UP000076722">
    <property type="component" value="Unassembled WGS sequence"/>
</dbReference>
<gene>
    <name evidence="3" type="ORF">SISNIDRAFT_490703</name>
</gene>
<protein>
    <recommendedName>
        <fullName evidence="2">Nucleoplasmin-like domain-containing protein</fullName>
    </recommendedName>
</protein>
<name>A0A164NP47_9AGAM</name>
<feature type="compositionally biased region" description="Acidic residues" evidence="1">
    <location>
        <begin position="213"/>
        <end position="225"/>
    </location>
</feature>
<feature type="region of interest" description="Disordered" evidence="1">
    <location>
        <begin position="213"/>
        <end position="243"/>
    </location>
</feature>
<dbReference type="Pfam" id="PF17800">
    <property type="entry name" value="NPL"/>
    <property type="match status" value="1"/>
</dbReference>
<feature type="region of interest" description="Disordered" evidence="1">
    <location>
        <begin position="127"/>
        <end position="170"/>
    </location>
</feature>
<evidence type="ECO:0000256" key="1">
    <source>
        <dbReference type="SAM" id="MobiDB-lite"/>
    </source>
</evidence>
<dbReference type="Gene3D" id="2.60.120.340">
    <property type="entry name" value="Nucleoplasmin core domain"/>
    <property type="match status" value="1"/>
</dbReference>
<organism evidence="3 4">
    <name type="scientific">Sistotremastrum niveocremeum HHB9708</name>
    <dbReference type="NCBI Taxonomy" id="1314777"/>
    <lineage>
        <taxon>Eukaryota</taxon>
        <taxon>Fungi</taxon>
        <taxon>Dikarya</taxon>
        <taxon>Basidiomycota</taxon>
        <taxon>Agaricomycotina</taxon>
        <taxon>Agaricomycetes</taxon>
        <taxon>Sistotremastrales</taxon>
        <taxon>Sistotremastraceae</taxon>
        <taxon>Sertulicium</taxon>
        <taxon>Sertulicium niveocremeum</taxon>
    </lineage>
</organism>
<evidence type="ECO:0000259" key="2">
    <source>
        <dbReference type="Pfam" id="PF17800"/>
    </source>
</evidence>
<feature type="compositionally biased region" description="Basic residues" evidence="1">
    <location>
        <begin position="136"/>
        <end position="148"/>
    </location>
</feature>
<proteinExistence type="predicted"/>
<reference evidence="3 4" key="1">
    <citation type="journal article" date="2016" name="Mol. Biol. Evol.">
        <title>Comparative Genomics of Early-Diverging Mushroom-Forming Fungi Provides Insights into the Origins of Lignocellulose Decay Capabilities.</title>
        <authorList>
            <person name="Nagy L.G."/>
            <person name="Riley R."/>
            <person name="Tritt A."/>
            <person name="Adam C."/>
            <person name="Daum C."/>
            <person name="Floudas D."/>
            <person name="Sun H."/>
            <person name="Yadav J.S."/>
            <person name="Pangilinan J."/>
            <person name="Larsson K.H."/>
            <person name="Matsuura K."/>
            <person name="Barry K."/>
            <person name="Labutti K."/>
            <person name="Kuo R."/>
            <person name="Ohm R.A."/>
            <person name="Bhattacharya S.S."/>
            <person name="Shirouzu T."/>
            <person name="Yoshinaga Y."/>
            <person name="Martin F.M."/>
            <person name="Grigoriev I.V."/>
            <person name="Hibbett D.S."/>
        </authorList>
    </citation>
    <scope>NUCLEOTIDE SEQUENCE [LARGE SCALE GENOMIC DNA]</scope>
    <source>
        <strain evidence="3 4">HHB9708</strain>
    </source>
</reference>
<feature type="domain" description="Nucleoplasmin-like" evidence="2">
    <location>
        <begin position="8"/>
        <end position="115"/>
    </location>
</feature>
<keyword evidence="4" id="KW-1185">Reference proteome</keyword>
<dbReference type="InterPro" id="IPR041232">
    <property type="entry name" value="NPL"/>
</dbReference>